<keyword evidence="2" id="KW-1185">Reference proteome</keyword>
<accession>A0A6A5ZNI3</accession>
<name>A0A6A5ZNI3_9PLEO</name>
<evidence type="ECO:0000313" key="1">
    <source>
        <dbReference type="EMBL" id="KAF2120554.1"/>
    </source>
</evidence>
<dbReference type="Proteomes" id="UP000799770">
    <property type="component" value="Unassembled WGS sequence"/>
</dbReference>
<sequence length="236" mass="26474">MASSSRKVLYRSMLVLIHFTRGDSLREALCALCIPLPATVRLMLNMKATQRSIPHASDTELRAVLLGIADINPRNFESVFKELSASMSHNELLDKNCKETLERVLLDYKSIAEPKYNSTESQDIEELISIEEREAFQNEAERLAVNITGNFKASRKGLPFRSFDPPGFKLPESRAAASFGAENDACCATQVLEIGSSCSDESDDGRDWNAGLLGPTSDEYEEGDLWQQAREWVKWY</sequence>
<gene>
    <name evidence="1" type="ORF">BDV96DRAFT_683010</name>
</gene>
<evidence type="ECO:0000313" key="2">
    <source>
        <dbReference type="Proteomes" id="UP000799770"/>
    </source>
</evidence>
<dbReference type="AlphaFoldDB" id="A0A6A5ZNI3"/>
<protein>
    <submittedName>
        <fullName evidence="1">Uncharacterized protein</fullName>
    </submittedName>
</protein>
<reference evidence="1" key="1">
    <citation type="journal article" date="2020" name="Stud. Mycol.">
        <title>101 Dothideomycetes genomes: a test case for predicting lifestyles and emergence of pathogens.</title>
        <authorList>
            <person name="Haridas S."/>
            <person name="Albert R."/>
            <person name="Binder M."/>
            <person name="Bloem J."/>
            <person name="Labutti K."/>
            <person name="Salamov A."/>
            <person name="Andreopoulos B."/>
            <person name="Baker S."/>
            <person name="Barry K."/>
            <person name="Bills G."/>
            <person name="Bluhm B."/>
            <person name="Cannon C."/>
            <person name="Castanera R."/>
            <person name="Culley D."/>
            <person name="Daum C."/>
            <person name="Ezra D."/>
            <person name="Gonzalez J."/>
            <person name="Henrissat B."/>
            <person name="Kuo A."/>
            <person name="Liang C."/>
            <person name="Lipzen A."/>
            <person name="Lutzoni F."/>
            <person name="Magnuson J."/>
            <person name="Mondo S."/>
            <person name="Nolan M."/>
            <person name="Ohm R."/>
            <person name="Pangilinan J."/>
            <person name="Park H.-J."/>
            <person name="Ramirez L."/>
            <person name="Alfaro M."/>
            <person name="Sun H."/>
            <person name="Tritt A."/>
            <person name="Yoshinaga Y."/>
            <person name="Zwiers L.-H."/>
            <person name="Turgeon B."/>
            <person name="Goodwin S."/>
            <person name="Spatafora J."/>
            <person name="Crous P."/>
            <person name="Grigoriev I."/>
        </authorList>
    </citation>
    <scope>NUCLEOTIDE SEQUENCE</scope>
    <source>
        <strain evidence="1">CBS 627.86</strain>
    </source>
</reference>
<organism evidence="1 2">
    <name type="scientific">Lophiotrema nucula</name>
    <dbReference type="NCBI Taxonomy" id="690887"/>
    <lineage>
        <taxon>Eukaryota</taxon>
        <taxon>Fungi</taxon>
        <taxon>Dikarya</taxon>
        <taxon>Ascomycota</taxon>
        <taxon>Pezizomycotina</taxon>
        <taxon>Dothideomycetes</taxon>
        <taxon>Pleosporomycetidae</taxon>
        <taxon>Pleosporales</taxon>
        <taxon>Lophiotremataceae</taxon>
        <taxon>Lophiotrema</taxon>
    </lineage>
</organism>
<proteinExistence type="predicted"/>
<dbReference type="EMBL" id="ML977313">
    <property type="protein sequence ID" value="KAF2120554.1"/>
    <property type="molecule type" value="Genomic_DNA"/>
</dbReference>